<dbReference type="PANTHER" id="PTHR43000">
    <property type="entry name" value="DTDP-D-GLUCOSE 4,6-DEHYDRATASE-RELATED"/>
    <property type="match status" value="1"/>
</dbReference>
<organism evidence="4 5">
    <name type="scientific">Pseudomonas syringae</name>
    <dbReference type="NCBI Taxonomy" id="317"/>
    <lineage>
        <taxon>Bacteria</taxon>
        <taxon>Pseudomonadati</taxon>
        <taxon>Pseudomonadota</taxon>
        <taxon>Gammaproteobacteria</taxon>
        <taxon>Pseudomonadales</taxon>
        <taxon>Pseudomonadaceae</taxon>
        <taxon>Pseudomonas</taxon>
    </lineage>
</organism>
<evidence type="ECO:0000313" key="4">
    <source>
        <dbReference type="EMBL" id="OCR26251.1"/>
    </source>
</evidence>
<proteinExistence type="inferred from homology"/>
<dbReference type="Gene3D" id="3.40.50.720">
    <property type="entry name" value="NAD(P)-binding Rossmann-like Domain"/>
    <property type="match status" value="1"/>
</dbReference>
<sequence length="330" mass="37012">MKILITGASGFIGGRFARFALEQGFDVRVNGRRAEGVEHLVRRGAEFVQGDLIDPELVRELCRDVDAVVHCAGAVGVWGRKQDFVQGNVQVTENVVEACLKQRVRRLVHLSSPSIYFDGRSHLGIKEEQVPKRFNNHYAATKYLAEQKVFGAEEFGLEVIALRPRFVTGAGDNSIFPRLLNMQRKNRLSIIGNGLNVVDFTSMQNLNQAMLSSLLATGSALGKAYNISNGTPVPVWDAVNYVMRRMQLPQVTRYRSYGLAYTAAAINEGACLLWPGRPEPTLSRVGMQAMSRDFTLDISRARHYLDYQPQVSLWAALDEFCDWWKAQQNM</sequence>
<comment type="pathway">
    <text evidence="1">Bacterial outer membrane biogenesis; LPS O-antigen biosynthesis.</text>
</comment>
<gene>
    <name evidence="4" type="ORF">AFK24_04500</name>
</gene>
<comment type="caution">
    <text evidence="4">The sequence shown here is derived from an EMBL/GenBank/DDBJ whole genome shotgun (WGS) entry which is preliminary data.</text>
</comment>
<dbReference type="SUPFAM" id="SSF51735">
    <property type="entry name" value="NAD(P)-binding Rossmann-fold domains"/>
    <property type="match status" value="1"/>
</dbReference>
<evidence type="ECO:0000313" key="5">
    <source>
        <dbReference type="Proteomes" id="UP000093104"/>
    </source>
</evidence>
<dbReference type="OrthoDB" id="3174087at2"/>
<reference evidence="4 5" key="1">
    <citation type="submission" date="2015-07" db="EMBL/GenBank/DDBJ databases">
        <title>Draft genome sequence of a diazotrophic, plant growth-promoting rhizobacterium of the Pseudomonas syringae complex.</title>
        <authorList>
            <person name="Patten C.L."/>
            <person name="Jeong H."/>
        </authorList>
    </citation>
    <scope>NUCLEOTIDE SEQUENCE [LARGE SCALE GENOMIC DNA]</scope>
    <source>
        <strain evidence="4 5">GR12-2</strain>
    </source>
</reference>
<dbReference type="EMBL" id="LGSI01000017">
    <property type="protein sequence ID" value="OCR26251.1"/>
    <property type="molecule type" value="Genomic_DNA"/>
</dbReference>
<feature type="domain" description="NAD-dependent epimerase/dehydratase" evidence="3">
    <location>
        <begin position="3"/>
        <end position="227"/>
    </location>
</feature>
<dbReference type="Proteomes" id="UP000093104">
    <property type="component" value="Unassembled WGS sequence"/>
</dbReference>
<accession>A0A1C7Z8I0</accession>
<protein>
    <submittedName>
        <fullName evidence="4">3-beta hydroxysteroid dehydrogenase</fullName>
    </submittedName>
</protein>
<dbReference type="AlphaFoldDB" id="A0A1C7Z8I0"/>
<dbReference type="InterPro" id="IPR001509">
    <property type="entry name" value="Epimerase_deHydtase"/>
</dbReference>
<dbReference type="RefSeq" id="WP_065832101.1">
    <property type="nucleotide sequence ID" value="NZ_LGSI01000017.1"/>
</dbReference>
<comment type="similarity">
    <text evidence="2">Belongs to the NAD(P)-dependent epimerase/dehydratase family.</text>
</comment>
<evidence type="ECO:0000259" key="3">
    <source>
        <dbReference type="Pfam" id="PF01370"/>
    </source>
</evidence>
<evidence type="ECO:0000256" key="2">
    <source>
        <dbReference type="ARBA" id="ARBA00007637"/>
    </source>
</evidence>
<dbReference type="PATRIC" id="fig|317.243.peg.3241"/>
<dbReference type="InterPro" id="IPR036291">
    <property type="entry name" value="NAD(P)-bd_dom_sf"/>
</dbReference>
<name>A0A1C7Z8I0_PSESX</name>
<dbReference type="Pfam" id="PF01370">
    <property type="entry name" value="Epimerase"/>
    <property type="match status" value="1"/>
</dbReference>
<evidence type="ECO:0000256" key="1">
    <source>
        <dbReference type="ARBA" id="ARBA00005125"/>
    </source>
</evidence>